<gene>
    <name evidence="1" type="ORF">P5673_001033</name>
</gene>
<evidence type="ECO:0000313" key="2">
    <source>
        <dbReference type="Proteomes" id="UP001249851"/>
    </source>
</evidence>
<reference evidence="1" key="1">
    <citation type="journal article" date="2023" name="G3 (Bethesda)">
        <title>Whole genome assembly and annotation of the endangered Caribbean coral Acropora cervicornis.</title>
        <authorList>
            <person name="Selwyn J.D."/>
            <person name="Vollmer S.V."/>
        </authorList>
    </citation>
    <scope>NUCLEOTIDE SEQUENCE</scope>
    <source>
        <strain evidence="1">K2</strain>
    </source>
</reference>
<dbReference type="AlphaFoldDB" id="A0AAD9R5S9"/>
<dbReference type="Proteomes" id="UP001249851">
    <property type="component" value="Unassembled WGS sequence"/>
</dbReference>
<organism evidence="1 2">
    <name type="scientific">Acropora cervicornis</name>
    <name type="common">Staghorn coral</name>
    <dbReference type="NCBI Taxonomy" id="6130"/>
    <lineage>
        <taxon>Eukaryota</taxon>
        <taxon>Metazoa</taxon>
        <taxon>Cnidaria</taxon>
        <taxon>Anthozoa</taxon>
        <taxon>Hexacorallia</taxon>
        <taxon>Scleractinia</taxon>
        <taxon>Astrocoeniina</taxon>
        <taxon>Acroporidae</taxon>
        <taxon>Acropora</taxon>
    </lineage>
</organism>
<protein>
    <submittedName>
        <fullName evidence="1">Uncharacterized protein</fullName>
    </submittedName>
</protein>
<name>A0AAD9R5S9_ACRCE</name>
<comment type="caution">
    <text evidence="1">The sequence shown here is derived from an EMBL/GenBank/DDBJ whole genome shotgun (WGS) entry which is preliminary data.</text>
</comment>
<proteinExistence type="predicted"/>
<accession>A0AAD9R5S9</accession>
<dbReference type="EMBL" id="JARQWQ010000002">
    <property type="protein sequence ID" value="KAK2573383.1"/>
    <property type="molecule type" value="Genomic_DNA"/>
</dbReference>
<keyword evidence="2" id="KW-1185">Reference proteome</keyword>
<reference evidence="1" key="2">
    <citation type="journal article" date="2023" name="Science">
        <title>Genomic signatures of disease resistance in endangered staghorn corals.</title>
        <authorList>
            <person name="Vollmer S.V."/>
            <person name="Selwyn J.D."/>
            <person name="Despard B.A."/>
            <person name="Roesel C.L."/>
        </authorList>
    </citation>
    <scope>NUCLEOTIDE SEQUENCE</scope>
    <source>
        <strain evidence="1">K2</strain>
    </source>
</reference>
<evidence type="ECO:0000313" key="1">
    <source>
        <dbReference type="EMBL" id="KAK2573383.1"/>
    </source>
</evidence>
<sequence length="149" mass="16257">MTSHSRCAKDSASCDTKFCLLRKHRVLADVLLKNSVAAAVFSDHMIQVKSLNSLEVIVFLRQLAPTGLWDIGVNVCKFTLTEQAPSDMKLAPSSLSCVCLFNYVKGLVLDTMVTVRDAMMEYTSCPVPSAMAQMLSNGQNAAENSFKTS</sequence>